<evidence type="ECO:0000256" key="1">
    <source>
        <dbReference type="ARBA" id="ARBA00022837"/>
    </source>
</evidence>
<dbReference type="EMBL" id="CM035441">
    <property type="protein sequence ID" value="KAH7281145.1"/>
    <property type="molecule type" value="Genomic_DNA"/>
</dbReference>
<dbReference type="PROSITE" id="PS00018">
    <property type="entry name" value="EF_HAND_1"/>
    <property type="match status" value="1"/>
</dbReference>
<dbReference type="SUPFAM" id="SSF47473">
    <property type="entry name" value="EF-hand"/>
    <property type="match status" value="1"/>
</dbReference>
<dbReference type="Gene3D" id="1.10.238.10">
    <property type="entry name" value="EF-hand"/>
    <property type="match status" value="1"/>
</dbReference>
<keyword evidence="5" id="KW-1185">Reference proteome</keyword>
<dbReference type="PROSITE" id="PS50222">
    <property type="entry name" value="EF_HAND_2"/>
    <property type="match status" value="1"/>
</dbReference>
<comment type="caution">
    <text evidence="4">The sequence shown here is derived from an EMBL/GenBank/DDBJ whole genome shotgun (WGS) entry which is preliminary data.</text>
</comment>
<dbReference type="AlphaFoldDB" id="A0A8T2QC00"/>
<feature type="domain" description="EF-hand" evidence="3">
    <location>
        <begin position="281"/>
        <end position="316"/>
    </location>
</feature>
<dbReference type="OrthoDB" id="1691196at2759"/>
<gene>
    <name evidence="4" type="ORF">KP509_36G032500</name>
</gene>
<reference evidence="4" key="1">
    <citation type="submission" date="2021-08" db="EMBL/GenBank/DDBJ databases">
        <title>WGS assembly of Ceratopteris richardii.</title>
        <authorList>
            <person name="Marchant D.B."/>
            <person name="Chen G."/>
            <person name="Jenkins J."/>
            <person name="Shu S."/>
            <person name="Leebens-Mack J."/>
            <person name="Grimwood J."/>
            <person name="Schmutz J."/>
            <person name="Soltis P."/>
            <person name="Soltis D."/>
            <person name="Chen Z.-H."/>
        </authorList>
    </citation>
    <scope>NUCLEOTIDE SEQUENCE</scope>
    <source>
        <strain evidence="4">Whitten #5841</strain>
        <tissue evidence="4">Leaf</tissue>
    </source>
</reference>
<name>A0A8T2QC00_CERRI</name>
<proteinExistence type="predicted"/>
<dbReference type="Proteomes" id="UP000825935">
    <property type="component" value="Chromosome 36"/>
</dbReference>
<keyword evidence="1" id="KW-0106">Calcium</keyword>
<evidence type="ECO:0000256" key="2">
    <source>
        <dbReference type="SAM" id="MobiDB-lite"/>
    </source>
</evidence>
<evidence type="ECO:0000313" key="4">
    <source>
        <dbReference type="EMBL" id="KAH7281145.1"/>
    </source>
</evidence>
<dbReference type="SMART" id="SM00054">
    <property type="entry name" value="EFh"/>
    <property type="match status" value="1"/>
</dbReference>
<dbReference type="InterPro" id="IPR002048">
    <property type="entry name" value="EF_hand_dom"/>
</dbReference>
<dbReference type="InterPro" id="IPR011992">
    <property type="entry name" value="EF-hand-dom_pair"/>
</dbReference>
<dbReference type="GO" id="GO:0005509">
    <property type="term" value="F:calcium ion binding"/>
    <property type="evidence" value="ECO:0007669"/>
    <property type="project" value="InterPro"/>
</dbReference>
<organism evidence="4 5">
    <name type="scientific">Ceratopteris richardii</name>
    <name type="common">Triangle waterfern</name>
    <dbReference type="NCBI Taxonomy" id="49495"/>
    <lineage>
        <taxon>Eukaryota</taxon>
        <taxon>Viridiplantae</taxon>
        <taxon>Streptophyta</taxon>
        <taxon>Embryophyta</taxon>
        <taxon>Tracheophyta</taxon>
        <taxon>Polypodiopsida</taxon>
        <taxon>Polypodiidae</taxon>
        <taxon>Polypodiales</taxon>
        <taxon>Pteridineae</taxon>
        <taxon>Pteridaceae</taxon>
        <taxon>Parkerioideae</taxon>
        <taxon>Ceratopteris</taxon>
    </lineage>
</organism>
<sequence>MAVQHQQRRTDDRSKKNGSKTLNLANFFTSKTCFLLARPSTLDILHAKLDSGEASPSCKPFEKPCLVPISSFAHICSATMQKTCTSIYGTVRPHRIGSHEDDMGSIRSSSISSLDSEPSHQMSPESSSPLQKHLIFCIVQKCSSSGYTLFNVDNHRIMDHTCARPSLGVFPQAYCKEADNLAHNIVNSGWAPIRFQNLAFARLQGEPAMICSSASQHSAALQQAVVPRTASDPIPSPPVFLLNIPLKSFKDHILHIVHSTHHQHDFPDKEMLDSVQEFFMYTESEGKKVFEELDRDADGRITIDDLKTAMKKMKLPAAYARDFMRSKHLLTSKNFGWSEFSSLMQEKEPMIVQLFNSLGVSKSGTVYGSHVRSSLARIGLSATDVNVADMIKFLAKGDDHGFKYGQFRRFMLLLPTERLTQDPWSVWLKAATTSEMEASIEEMLHSMSRNLASMSKNLPRHFGLTGHSHR</sequence>
<evidence type="ECO:0000313" key="5">
    <source>
        <dbReference type="Proteomes" id="UP000825935"/>
    </source>
</evidence>
<feature type="compositionally biased region" description="Low complexity" evidence="2">
    <location>
        <begin position="105"/>
        <end position="116"/>
    </location>
</feature>
<dbReference type="InterPro" id="IPR018247">
    <property type="entry name" value="EF_Hand_1_Ca_BS"/>
</dbReference>
<evidence type="ECO:0000259" key="3">
    <source>
        <dbReference type="PROSITE" id="PS50222"/>
    </source>
</evidence>
<accession>A0A8T2QC00</accession>
<protein>
    <recommendedName>
        <fullName evidence="3">EF-hand domain-containing protein</fullName>
    </recommendedName>
</protein>
<feature type="region of interest" description="Disordered" evidence="2">
    <location>
        <begin position="98"/>
        <end position="127"/>
    </location>
</feature>